<accession>A0ACC5YXY5</accession>
<proteinExistence type="predicted"/>
<dbReference type="Proteomes" id="UP000830395">
    <property type="component" value="Chromosome 14"/>
</dbReference>
<dbReference type="EMBL" id="CM040988">
    <property type="protein sequence ID" value="MCJ8740457.1"/>
    <property type="molecule type" value="Genomic_DNA"/>
</dbReference>
<sequence length="114" mass="13231">METVKNNKVFLIETLSADASIILQHVQNDNIITRRDYNNLNQTNHTQEQIIIKLLDNVMYKGNEVCHKFLKMLEKEELQEIFPRLKELFTPDKTSAERESRPAMAQATNQGKGD</sequence>
<evidence type="ECO:0000313" key="2">
    <source>
        <dbReference type="Proteomes" id="UP000830395"/>
    </source>
</evidence>
<protein>
    <submittedName>
        <fullName evidence="1">Uncharacterized protein</fullName>
    </submittedName>
</protein>
<reference evidence="1" key="1">
    <citation type="submission" date="2020-02" db="EMBL/GenBank/DDBJ databases">
        <title>Genome sequencing of the panga catfish, Pangasius djambal.</title>
        <authorList>
            <person name="Wen M."/>
            <person name="Zahm M."/>
            <person name="Roques C."/>
            <person name="Cabau C."/>
            <person name="Klopp C."/>
            <person name="Donnadieu C."/>
            <person name="Jouanno E."/>
            <person name="Avarre J.-C."/>
            <person name="Campet M."/>
            <person name="Ha T."/>
            <person name="Dugue R."/>
            <person name="Lampietro C."/>
            <person name="Louis A."/>
            <person name="Herpin A."/>
            <person name="Echchiki A."/>
            <person name="Berthelot C."/>
            <person name="Parey E."/>
            <person name="Roest-Crollius H."/>
            <person name="Braasch I."/>
            <person name="Postlethwait J.H."/>
            <person name="Bobe J."/>
            <person name="Montfort J."/>
            <person name="Bouchez O."/>
            <person name="Begum T."/>
            <person name="Schartl M."/>
            <person name="Gustiano R."/>
            <person name="Guiguen Y."/>
        </authorList>
    </citation>
    <scope>NUCLEOTIDE SEQUENCE</scope>
    <source>
        <strain evidence="1">Pdj_M5554</strain>
    </source>
</reference>
<evidence type="ECO:0000313" key="1">
    <source>
        <dbReference type="EMBL" id="MCJ8740457.1"/>
    </source>
</evidence>
<organism evidence="1 2">
    <name type="scientific">Pangasius djambal</name>
    <dbReference type="NCBI Taxonomy" id="1691987"/>
    <lineage>
        <taxon>Eukaryota</taxon>
        <taxon>Metazoa</taxon>
        <taxon>Chordata</taxon>
        <taxon>Craniata</taxon>
        <taxon>Vertebrata</taxon>
        <taxon>Euteleostomi</taxon>
        <taxon>Actinopterygii</taxon>
        <taxon>Neopterygii</taxon>
        <taxon>Teleostei</taxon>
        <taxon>Ostariophysi</taxon>
        <taxon>Siluriformes</taxon>
        <taxon>Pangasiidae</taxon>
        <taxon>Pangasius</taxon>
    </lineage>
</organism>
<keyword evidence="2" id="KW-1185">Reference proteome</keyword>
<gene>
    <name evidence="1" type="ORF">PDJAM_G00059430</name>
</gene>
<name>A0ACC5YXY5_9TELE</name>
<comment type="caution">
    <text evidence="1">The sequence shown here is derived from an EMBL/GenBank/DDBJ whole genome shotgun (WGS) entry which is preliminary data.</text>
</comment>